<dbReference type="Pfam" id="PF04777">
    <property type="entry name" value="Evr1_Alr"/>
    <property type="match status" value="1"/>
</dbReference>
<dbReference type="EC" id="1.8.3.2" evidence="6"/>
<feature type="chain" id="PRO_5040382381" description="Sulfhydryl oxidase" evidence="8">
    <location>
        <begin position="31"/>
        <end position="217"/>
    </location>
</feature>
<evidence type="ECO:0000256" key="2">
    <source>
        <dbReference type="ARBA" id="ARBA00022630"/>
    </source>
</evidence>
<dbReference type="InterPro" id="IPR036774">
    <property type="entry name" value="ERV/ALR_sulphydryl_oxid_sf"/>
</dbReference>
<dbReference type="AlphaFoldDB" id="A0A9P8QKF9"/>
<evidence type="ECO:0000256" key="5">
    <source>
        <dbReference type="ARBA" id="ARBA00023157"/>
    </source>
</evidence>
<dbReference type="PANTHER" id="PTHR12645:SF1">
    <property type="entry name" value="FAD-LINKED SULFHYDRYL OXIDASE ERV2"/>
    <property type="match status" value="1"/>
</dbReference>
<accession>A0A9P8QKF9</accession>
<evidence type="ECO:0000256" key="8">
    <source>
        <dbReference type="SAM" id="SignalP"/>
    </source>
</evidence>
<dbReference type="SUPFAM" id="SSF69000">
    <property type="entry name" value="FAD-dependent thiol oxidase"/>
    <property type="match status" value="1"/>
</dbReference>
<evidence type="ECO:0000256" key="7">
    <source>
        <dbReference type="SAM" id="MobiDB-lite"/>
    </source>
</evidence>
<evidence type="ECO:0000313" key="11">
    <source>
        <dbReference type="Proteomes" id="UP000827724"/>
    </source>
</evidence>
<comment type="catalytic activity">
    <reaction evidence="6">
        <text>2 R'C(R)SH + O2 = R'C(R)S-S(R)CR' + H2O2</text>
        <dbReference type="Rhea" id="RHEA:17357"/>
        <dbReference type="ChEBI" id="CHEBI:15379"/>
        <dbReference type="ChEBI" id="CHEBI:16240"/>
        <dbReference type="ChEBI" id="CHEBI:16520"/>
        <dbReference type="ChEBI" id="CHEBI:17412"/>
        <dbReference type="EC" id="1.8.3.2"/>
    </reaction>
</comment>
<sequence length="217" mass="24075">MARRQHLTASLLLAVLLFFSISYLFSGSTGHDVDRIPAREPHGESPAESKSEFKVDLGGMPAGLLDGESIAPKLENATLKAELGRATWKFMHTMVARFPEEPSPEERKTLETFIYLFGRLYPCGDCAKHFRALLSKYPPQTSSRNAAAGWLCFMHNLVNERLKKPIFDCNNIGDFYDCGCGDEDKATKKKKEEEEGGKAGEGDKKEGAKVEAELAKE</sequence>
<keyword evidence="8" id="KW-0732">Signal</keyword>
<evidence type="ECO:0000256" key="6">
    <source>
        <dbReference type="RuleBase" id="RU371123"/>
    </source>
</evidence>
<evidence type="ECO:0000256" key="4">
    <source>
        <dbReference type="ARBA" id="ARBA00023002"/>
    </source>
</evidence>
<reference evidence="10" key="1">
    <citation type="submission" date="2021-08" db="EMBL/GenBank/DDBJ databases">
        <title>Chromosome-Level Trichoderma cornu-damae using Hi-C Data.</title>
        <authorList>
            <person name="Kim C.S."/>
        </authorList>
    </citation>
    <scope>NUCLEOTIDE SEQUENCE</scope>
    <source>
        <strain evidence="10">KA19-0412C</strain>
    </source>
</reference>
<dbReference type="Gene3D" id="1.20.120.310">
    <property type="entry name" value="ERV/ALR sulfhydryl oxidase domain"/>
    <property type="match status" value="1"/>
</dbReference>
<comment type="caution">
    <text evidence="10">The sequence shown here is derived from an EMBL/GenBank/DDBJ whole genome shotgun (WGS) entry which is preliminary data.</text>
</comment>
<gene>
    <name evidence="10" type="ORF">Trco_007809</name>
</gene>
<dbReference type="GO" id="GO:0050660">
    <property type="term" value="F:flavin adenine dinucleotide binding"/>
    <property type="evidence" value="ECO:0007669"/>
    <property type="project" value="TreeGrafter"/>
</dbReference>
<feature type="signal peptide" evidence="8">
    <location>
        <begin position="1"/>
        <end position="30"/>
    </location>
</feature>
<dbReference type="OrthoDB" id="59470at2759"/>
<dbReference type="Proteomes" id="UP000827724">
    <property type="component" value="Unassembled WGS sequence"/>
</dbReference>
<dbReference type="PANTHER" id="PTHR12645">
    <property type="entry name" value="ALR/ERV"/>
    <property type="match status" value="1"/>
</dbReference>
<keyword evidence="3 6" id="KW-0274">FAD</keyword>
<dbReference type="GO" id="GO:0005739">
    <property type="term" value="C:mitochondrion"/>
    <property type="evidence" value="ECO:0007669"/>
    <property type="project" value="TreeGrafter"/>
</dbReference>
<dbReference type="InterPro" id="IPR039799">
    <property type="entry name" value="ALR/ERV"/>
</dbReference>
<dbReference type="FunFam" id="1.20.120.310:FF:000002">
    <property type="entry name" value="Sulfhydryl oxidase"/>
    <property type="match status" value="1"/>
</dbReference>
<dbReference type="EMBL" id="JAIWOZ010000006">
    <property type="protein sequence ID" value="KAH6604363.1"/>
    <property type="molecule type" value="Genomic_DNA"/>
</dbReference>
<evidence type="ECO:0000256" key="3">
    <source>
        <dbReference type="ARBA" id="ARBA00022827"/>
    </source>
</evidence>
<keyword evidence="11" id="KW-1185">Reference proteome</keyword>
<evidence type="ECO:0000259" key="9">
    <source>
        <dbReference type="PROSITE" id="PS51324"/>
    </source>
</evidence>
<dbReference type="PROSITE" id="PS51324">
    <property type="entry name" value="ERV_ALR"/>
    <property type="match status" value="1"/>
</dbReference>
<feature type="region of interest" description="Disordered" evidence="7">
    <location>
        <begin position="187"/>
        <end position="217"/>
    </location>
</feature>
<keyword evidence="4 6" id="KW-0560">Oxidoreductase</keyword>
<keyword evidence="2 6" id="KW-0285">Flavoprotein</keyword>
<organism evidence="10 11">
    <name type="scientific">Trichoderma cornu-damae</name>
    <dbReference type="NCBI Taxonomy" id="654480"/>
    <lineage>
        <taxon>Eukaryota</taxon>
        <taxon>Fungi</taxon>
        <taxon>Dikarya</taxon>
        <taxon>Ascomycota</taxon>
        <taxon>Pezizomycotina</taxon>
        <taxon>Sordariomycetes</taxon>
        <taxon>Hypocreomycetidae</taxon>
        <taxon>Hypocreales</taxon>
        <taxon>Hypocreaceae</taxon>
        <taxon>Trichoderma</taxon>
    </lineage>
</organism>
<protein>
    <recommendedName>
        <fullName evidence="6">Sulfhydryl oxidase</fullName>
        <ecNumber evidence="6">1.8.3.2</ecNumber>
    </recommendedName>
</protein>
<comment type="cofactor">
    <cofactor evidence="1 6">
        <name>FAD</name>
        <dbReference type="ChEBI" id="CHEBI:57692"/>
    </cofactor>
</comment>
<proteinExistence type="predicted"/>
<name>A0A9P8QKF9_9HYPO</name>
<keyword evidence="5" id="KW-1015">Disulfide bond</keyword>
<evidence type="ECO:0000313" key="10">
    <source>
        <dbReference type="EMBL" id="KAH6604363.1"/>
    </source>
</evidence>
<evidence type="ECO:0000256" key="1">
    <source>
        <dbReference type="ARBA" id="ARBA00001974"/>
    </source>
</evidence>
<feature type="domain" description="ERV/ALR sulfhydryl oxidase" evidence="9">
    <location>
        <begin position="76"/>
        <end position="176"/>
    </location>
</feature>
<dbReference type="GO" id="GO:0016971">
    <property type="term" value="F:flavin-dependent sulfhydryl oxidase activity"/>
    <property type="evidence" value="ECO:0007669"/>
    <property type="project" value="InterPro"/>
</dbReference>
<dbReference type="InterPro" id="IPR017905">
    <property type="entry name" value="ERV/ALR_sulphydryl_oxidase"/>
</dbReference>